<reference evidence="2 3" key="2">
    <citation type="submission" date="2018-11" db="EMBL/GenBank/DDBJ databases">
        <authorList>
            <consortium name="Pathogen Informatics"/>
        </authorList>
    </citation>
    <scope>NUCLEOTIDE SEQUENCE [LARGE SCALE GENOMIC DNA]</scope>
</reference>
<protein>
    <submittedName>
        <fullName evidence="4">Reticulocyte-binding protein 2-like protein a</fullName>
    </submittedName>
</protein>
<dbReference type="Proteomes" id="UP000050794">
    <property type="component" value="Unassembled WGS sequence"/>
</dbReference>
<organism evidence="3 4">
    <name type="scientific">Toxocara canis</name>
    <name type="common">Canine roundworm</name>
    <dbReference type="NCBI Taxonomy" id="6265"/>
    <lineage>
        <taxon>Eukaryota</taxon>
        <taxon>Metazoa</taxon>
        <taxon>Ecdysozoa</taxon>
        <taxon>Nematoda</taxon>
        <taxon>Chromadorea</taxon>
        <taxon>Rhabditida</taxon>
        <taxon>Spirurina</taxon>
        <taxon>Ascaridomorpha</taxon>
        <taxon>Ascaridoidea</taxon>
        <taxon>Toxocaridae</taxon>
        <taxon>Toxocara</taxon>
    </lineage>
</organism>
<feature type="compositionally biased region" description="Low complexity" evidence="1">
    <location>
        <begin position="82"/>
        <end position="91"/>
    </location>
</feature>
<feature type="compositionally biased region" description="Basic residues" evidence="1">
    <location>
        <begin position="70"/>
        <end position="81"/>
    </location>
</feature>
<proteinExistence type="predicted"/>
<reference evidence="4" key="1">
    <citation type="submission" date="2016-06" db="UniProtKB">
        <authorList>
            <consortium name="WormBaseParasite"/>
        </authorList>
    </citation>
    <scope>IDENTIFICATION</scope>
</reference>
<feature type="compositionally biased region" description="Low complexity" evidence="1">
    <location>
        <begin position="218"/>
        <end position="227"/>
    </location>
</feature>
<evidence type="ECO:0000313" key="2">
    <source>
        <dbReference type="EMBL" id="VDM43460.1"/>
    </source>
</evidence>
<accession>A0A183UUG9</accession>
<feature type="region of interest" description="Disordered" evidence="1">
    <location>
        <begin position="1"/>
        <end position="91"/>
    </location>
</feature>
<feature type="compositionally biased region" description="Pro residues" evidence="1">
    <location>
        <begin position="228"/>
        <end position="251"/>
    </location>
</feature>
<dbReference type="EMBL" id="UYWY01021131">
    <property type="protein sequence ID" value="VDM43460.1"/>
    <property type="molecule type" value="Genomic_DNA"/>
</dbReference>
<feature type="compositionally biased region" description="Low complexity" evidence="1">
    <location>
        <begin position="7"/>
        <end position="69"/>
    </location>
</feature>
<dbReference type="AlphaFoldDB" id="A0A183UUG9"/>
<feature type="compositionally biased region" description="Low complexity" evidence="1">
    <location>
        <begin position="111"/>
        <end position="126"/>
    </location>
</feature>
<feature type="region of interest" description="Disordered" evidence="1">
    <location>
        <begin position="103"/>
        <end position="126"/>
    </location>
</feature>
<name>A0A183UUG9_TOXCA</name>
<keyword evidence="3" id="KW-1185">Reference proteome</keyword>
<evidence type="ECO:0000313" key="3">
    <source>
        <dbReference type="Proteomes" id="UP000050794"/>
    </source>
</evidence>
<evidence type="ECO:0000256" key="1">
    <source>
        <dbReference type="SAM" id="MobiDB-lite"/>
    </source>
</evidence>
<dbReference type="WBParaSite" id="TCNE_0001213901-mRNA-1">
    <property type="protein sequence ID" value="TCNE_0001213901-mRNA-1"/>
    <property type="gene ID" value="TCNE_0001213901"/>
</dbReference>
<sequence>MQVVTEQSRALQQQQQQQPRRQKTQQQQQVQQMLQPQQRKQQPQTQKQQLPAQQQKAQQPQQKQQQKPQRQQKQKIHKQQKQSRQQQQSQQLQQLLQQQKQLQEEQRRLQQQEQQLQKQRLKQQQEIQQLMQQKQQIMQQQWQLQRQHQVLQRPHPRPPFAPPRQVVQQPQPQPPPRHSAPFGQVAPSSAPNQPLLALPRRPIQPETAPRVILPPPQTQQLSQTIPPTLSPFPQPPQQPIRPRPQPPHAPPRVVMPPPTIGPAVAQNLRTGDRTLRSIERSLPIQSIDSFCDTRRTMPKMASRSLQSGADAEGAVQVDSAHELCKLNSPEGLFLFKPIVMGDSFAGTMKGHLVRQPQAATIDTEELIINRLHLSKIVIRVQSCGFRTLLFCNIWPESLHIHVHNDEHTVQRPEE</sequence>
<gene>
    <name evidence="2" type="ORF">TCNE_LOCUS12139</name>
</gene>
<evidence type="ECO:0000313" key="4">
    <source>
        <dbReference type="WBParaSite" id="TCNE_0001213901-mRNA-1"/>
    </source>
</evidence>
<feature type="region of interest" description="Disordered" evidence="1">
    <location>
        <begin position="147"/>
        <end position="251"/>
    </location>
</feature>